<gene>
    <name evidence="2" type="ORF">ACFOMH_09865</name>
</gene>
<dbReference type="GO" id="GO:0016740">
    <property type="term" value="F:transferase activity"/>
    <property type="evidence" value="ECO:0007669"/>
    <property type="project" value="UniProtKB-KW"/>
</dbReference>
<organism evidence="2 3">
    <name type="scientific">Paracoccus mangrovi</name>
    <dbReference type="NCBI Taxonomy" id="1715645"/>
    <lineage>
        <taxon>Bacteria</taxon>
        <taxon>Pseudomonadati</taxon>
        <taxon>Pseudomonadota</taxon>
        <taxon>Alphaproteobacteria</taxon>
        <taxon>Rhodobacterales</taxon>
        <taxon>Paracoccaceae</taxon>
        <taxon>Paracoccus</taxon>
    </lineage>
</organism>
<dbReference type="PANTHER" id="PTHR48207">
    <property type="entry name" value="SUCCINATE--HYDROXYMETHYLGLUTARATE COA-TRANSFERASE"/>
    <property type="match status" value="1"/>
</dbReference>
<dbReference type="EMBL" id="JBHRXJ010000006">
    <property type="protein sequence ID" value="MFC3528481.1"/>
    <property type="molecule type" value="Genomic_DNA"/>
</dbReference>
<dbReference type="Pfam" id="PF02515">
    <property type="entry name" value="CoA_transf_3"/>
    <property type="match status" value="1"/>
</dbReference>
<reference evidence="3" key="1">
    <citation type="journal article" date="2019" name="Int. J. Syst. Evol. Microbiol.">
        <title>The Global Catalogue of Microorganisms (GCM) 10K type strain sequencing project: providing services to taxonomists for standard genome sequencing and annotation.</title>
        <authorList>
            <consortium name="The Broad Institute Genomics Platform"/>
            <consortium name="The Broad Institute Genome Sequencing Center for Infectious Disease"/>
            <person name="Wu L."/>
            <person name="Ma J."/>
        </authorList>
    </citation>
    <scope>NUCLEOTIDE SEQUENCE [LARGE SCALE GENOMIC DNA]</scope>
    <source>
        <strain evidence="3">KCTC 42899</strain>
    </source>
</reference>
<proteinExistence type="predicted"/>
<sequence length="382" mass="40018">MKPLDGIRVLDLSRVLAGPYATALMADLGAEIIKIEPPQGDDYRHIGPFRDGESALFTLNNRGKQSLALDLKDPAHLRIAQAIAARVDVVVENFRPGVAARLGLGADALRAENPGLIYCSVSGFGQQGPFCDLPAYDLVVQAMSGLMAGTGEEGGAPLKTGESMADLIAGLFASWSIMAALVQRGRTGQGATLDVAMYDALFSMLTTSHALHFYAGQVPQRVGNRHPLSTPFGCFATRDGQVVIAVLSSRQFAALAALIGAPGAADDPRFASDEARTAHEPEVRALIENWSRGLSTDQAVAALTGAGIPTAPIWDIAQAADNAHAQARELVSQLPHATLGTAPSVGQPVRFDGAKPIAARSAPQLGGDLHAVLRQFGLEDHA</sequence>
<dbReference type="InterPro" id="IPR044855">
    <property type="entry name" value="CoA-Trfase_III_dom3_sf"/>
</dbReference>
<keyword evidence="3" id="KW-1185">Reference proteome</keyword>
<protein>
    <submittedName>
        <fullName evidence="2">CaiB/BaiF CoA transferase family protein</fullName>
    </submittedName>
</protein>
<dbReference type="SUPFAM" id="SSF89796">
    <property type="entry name" value="CoA-transferase family III (CaiB/BaiF)"/>
    <property type="match status" value="1"/>
</dbReference>
<evidence type="ECO:0000313" key="3">
    <source>
        <dbReference type="Proteomes" id="UP001595721"/>
    </source>
</evidence>
<dbReference type="PANTHER" id="PTHR48207:SF3">
    <property type="entry name" value="SUCCINATE--HYDROXYMETHYLGLUTARATE COA-TRANSFERASE"/>
    <property type="match status" value="1"/>
</dbReference>
<keyword evidence="1 2" id="KW-0808">Transferase</keyword>
<comment type="caution">
    <text evidence="2">The sequence shown here is derived from an EMBL/GenBank/DDBJ whole genome shotgun (WGS) entry which is preliminary data.</text>
</comment>
<dbReference type="InterPro" id="IPR003673">
    <property type="entry name" value="CoA-Trfase_fam_III"/>
</dbReference>
<dbReference type="Gene3D" id="3.30.1540.10">
    <property type="entry name" value="formyl-coa transferase, domain 3"/>
    <property type="match status" value="1"/>
</dbReference>
<accession>A0ABV7R8A0</accession>
<dbReference type="Proteomes" id="UP001595721">
    <property type="component" value="Unassembled WGS sequence"/>
</dbReference>
<name>A0ABV7R8A0_9RHOB</name>
<dbReference type="RefSeq" id="WP_377744229.1">
    <property type="nucleotide sequence ID" value="NZ_JBHRXJ010000006.1"/>
</dbReference>
<dbReference type="Gene3D" id="3.40.50.10540">
    <property type="entry name" value="Crotonobetainyl-coa:carnitine coa-transferase, domain 1"/>
    <property type="match status" value="1"/>
</dbReference>
<dbReference type="InterPro" id="IPR050483">
    <property type="entry name" value="CoA-transferase_III_domain"/>
</dbReference>
<evidence type="ECO:0000313" key="2">
    <source>
        <dbReference type="EMBL" id="MFC3528481.1"/>
    </source>
</evidence>
<dbReference type="InterPro" id="IPR023606">
    <property type="entry name" value="CoA-Trfase_III_dom_1_sf"/>
</dbReference>
<evidence type="ECO:0000256" key="1">
    <source>
        <dbReference type="ARBA" id="ARBA00022679"/>
    </source>
</evidence>